<sequence length="216" mass="23967">MPEYLRKRFGGKRLQIYLSVLSLFICVALRISLDIFSGAIFIKLALGLDLYLAIFILLAITAIYTITGGLASVIYTDTLQTIVMLIGSFILMGFAFAEVGGYESFTEKYMNAIPSIVEGDNLTISSKCYTPQADSFHIFRDPITGDIPWPGMIVGMTIVAAWYWCTDQVIVQRCLSGKDMSHVKAACIMCGYLKLLPMFLMVMPGMISRILYTGKS</sequence>
<keyword evidence="8" id="KW-0813">Transport</keyword>
<comment type="subcellular location">
    <subcellularLocation>
        <location evidence="1">Membrane</location>
        <topology evidence="1">Multi-pass membrane protein</topology>
    </subcellularLocation>
</comment>
<feature type="transmembrane region" description="Helical" evidence="10">
    <location>
        <begin position="16"/>
        <end position="44"/>
    </location>
</feature>
<evidence type="ECO:0000256" key="3">
    <source>
        <dbReference type="ARBA" id="ARBA00022692"/>
    </source>
</evidence>
<feature type="transmembrane region" description="Helical" evidence="10">
    <location>
        <begin position="50"/>
        <end position="75"/>
    </location>
</feature>
<dbReference type="PANTHER" id="PTHR11819:SF112">
    <property type="entry name" value="GLUCOSE SENSOR PROTEIN SLC5A4-RELATED"/>
    <property type="match status" value="1"/>
</dbReference>
<dbReference type="PROSITE" id="PS00456">
    <property type="entry name" value="NA_SOLUT_SYMP_1"/>
    <property type="match status" value="1"/>
</dbReference>
<dbReference type="NCBIfam" id="TIGR00813">
    <property type="entry name" value="sss"/>
    <property type="match status" value="1"/>
</dbReference>
<feature type="transmembrane region" description="Helical" evidence="10">
    <location>
        <begin position="147"/>
        <end position="165"/>
    </location>
</feature>
<feature type="transmembrane region" description="Helical" evidence="10">
    <location>
        <begin position="186"/>
        <end position="207"/>
    </location>
</feature>
<dbReference type="PANTHER" id="PTHR11819">
    <property type="entry name" value="SOLUTE CARRIER FAMILY 5"/>
    <property type="match status" value="1"/>
</dbReference>
<evidence type="ECO:0000256" key="8">
    <source>
        <dbReference type="ARBA" id="ARBA00023201"/>
    </source>
</evidence>
<dbReference type="AlphaFoldDB" id="B2KIH4"/>
<dbReference type="GO" id="GO:0005412">
    <property type="term" value="F:D-glucose:sodium symporter activity"/>
    <property type="evidence" value="ECO:0007669"/>
    <property type="project" value="TreeGrafter"/>
</dbReference>
<evidence type="ECO:0000256" key="4">
    <source>
        <dbReference type="ARBA" id="ARBA00022989"/>
    </source>
</evidence>
<comment type="similarity">
    <text evidence="2 9">Belongs to the sodium:solute symporter (SSF) (TC 2.A.21) family.</text>
</comment>
<evidence type="ECO:0000256" key="1">
    <source>
        <dbReference type="ARBA" id="ARBA00004141"/>
    </source>
</evidence>
<dbReference type="InterPro" id="IPR001734">
    <property type="entry name" value="Na/solute_symporter"/>
</dbReference>
<evidence type="ECO:0000256" key="7">
    <source>
        <dbReference type="ARBA" id="ARBA00023136"/>
    </source>
</evidence>
<dbReference type="InterPro" id="IPR018212">
    <property type="entry name" value="Na/solute_symporter_CS"/>
</dbReference>
<reference evidence="11" key="1">
    <citation type="submission" date="2008-04" db="EMBL/GenBank/DDBJ databases">
        <title>NISC Comparative Sequencing Initiative.</title>
        <authorList>
            <person name="Antonellis A."/>
            <person name="Benjamin B."/>
            <person name="Blakesley R.W."/>
            <person name="Bouffard G.G."/>
            <person name="Brinkley C."/>
            <person name="Brooks S."/>
            <person name="Chu G."/>
            <person name="Chub I."/>
            <person name="Coleman H."/>
            <person name="Fuksenko T."/>
            <person name="Gestole M."/>
            <person name="Gregory M."/>
            <person name="Guan X."/>
            <person name="Gupta J."/>
            <person name="Gurson N."/>
            <person name="Han E."/>
            <person name="Han J."/>
            <person name="Hansen N."/>
            <person name="Hargrove A."/>
            <person name="Hines-Harris K."/>
            <person name="Ho S.-L."/>
            <person name="Hu P."/>
            <person name="Hunter G."/>
            <person name="Hurle B."/>
            <person name="Idol J.R."/>
            <person name="Johnson T."/>
            <person name="Knight E."/>
            <person name="Kwong P."/>
            <person name="Lee-Lin S.-Q."/>
            <person name="Legaspi R."/>
            <person name="Madden M."/>
            <person name="Maduro Q.L."/>
            <person name="Maduro V.B."/>
            <person name="Margulies E.H."/>
            <person name="Masiello C."/>
            <person name="Maskeri B."/>
            <person name="McDowell J."/>
            <person name="Merkulov G."/>
            <person name="Montemayor C."/>
            <person name="Mullikin J.C."/>
            <person name="Park M."/>
            <person name="Prasad A."/>
            <person name="Ramsahoye C."/>
            <person name="Reddix-Dugue N."/>
            <person name="Riebow N."/>
            <person name="Schandler K."/>
            <person name="Schueler M.G."/>
            <person name="Sison C."/>
            <person name="Smith L."/>
            <person name="Stantripop S."/>
            <person name="Thomas J.W."/>
            <person name="Thomas P.J."/>
            <person name="Tsipouri V."/>
            <person name="Young A."/>
            <person name="Green E.D."/>
        </authorList>
    </citation>
    <scope>NUCLEOTIDE SEQUENCE</scope>
</reference>
<feature type="transmembrane region" description="Helical" evidence="10">
    <location>
        <begin position="82"/>
        <end position="102"/>
    </location>
</feature>
<gene>
    <name evidence="11" type="primary">PSGLT2_2</name>
</gene>
<evidence type="ECO:0000313" key="11">
    <source>
        <dbReference type="EMBL" id="ACC68882.1"/>
    </source>
</evidence>
<evidence type="ECO:0000256" key="10">
    <source>
        <dbReference type="SAM" id="Phobius"/>
    </source>
</evidence>
<name>B2KIH4_RHIFE</name>
<organism evidence="11">
    <name type="scientific">Rhinolophus ferrumequinum</name>
    <name type="common">Greater horseshoe bat</name>
    <dbReference type="NCBI Taxonomy" id="59479"/>
    <lineage>
        <taxon>Eukaryota</taxon>
        <taxon>Metazoa</taxon>
        <taxon>Chordata</taxon>
        <taxon>Craniata</taxon>
        <taxon>Vertebrata</taxon>
        <taxon>Euteleostomi</taxon>
        <taxon>Mammalia</taxon>
        <taxon>Eutheria</taxon>
        <taxon>Laurasiatheria</taxon>
        <taxon>Chiroptera</taxon>
        <taxon>Yinpterochiroptera</taxon>
        <taxon>Rhinolophoidea</taxon>
        <taxon>Rhinolophidae</taxon>
        <taxon>Rhinolophinae</taxon>
        <taxon>Rhinolophus</taxon>
    </lineage>
</organism>
<keyword evidence="5" id="KW-0915">Sodium</keyword>
<dbReference type="Pfam" id="PF00474">
    <property type="entry name" value="SSF"/>
    <property type="match status" value="1"/>
</dbReference>
<evidence type="ECO:0000256" key="5">
    <source>
        <dbReference type="ARBA" id="ARBA00023053"/>
    </source>
</evidence>
<keyword evidence="6" id="KW-0406">Ion transport</keyword>
<dbReference type="InterPro" id="IPR038377">
    <property type="entry name" value="Na/Glc_symporter_sf"/>
</dbReference>
<dbReference type="GO" id="GO:0005886">
    <property type="term" value="C:plasma membrane"/>
    <property type="evidence" value="ECO:0007669"/>
    <property type="project" value="TreeGrafter"/>
</dbReference>
<accession>B2KIH4</accession>
<proteinExistence type="inferred from homology"/>
<evidence type="ECO:0000256" key="6">
    <source>
        <dbReference type="ARBA" id="ARBA00023065"/>
    </source>
</evidence>
<dbReference type="Gene3D" id="1.20.1730.10">
    <property type="entry name" value="Sodium/glucose cotransporter"/>
    <property type="match status" value="1"/>
</dbReference>
<keyword evidence="7 10" id="KW-0472">Membrane</keyword>
<keyword evidence="8" id="KW-0739">Sodium transport</keyword>
<keyword evidence="4 10" id="KW-1133">Transmembrane helix</keyword>
<evidence type="ECO:0000256" key="9">
    <source>
        <dbReference type="RuleBase" id="RU362091"/>
    </source>
</evidence>
<protein>
    <submittedName>
        <fullName evidence="11">Low-affinity Na-dependent glucose cotransporter (Predicted)</fullName>
    </submittedName>
</protein>
<evidence type="ECO:0000256" key="2">
    <source>
        <dbReference type="ARBA" id="ARBA00006434"/>
    </source>
</evidence>
<dbReference type="PROSITE" id="PS50283">
    <property type="entry name" value="NA_SOLUT_SYMP_3"/>
    <property type="match status" value="1"/>
</dbReference>
<keyword evidence="3 10" id="KW-0812">Transmembrane</keyword>
<dbReference type="EMBL" id="DP000724">
    <property type="protein sequence ID" value="ACC68882.1"/>
    <property type="molecule type" value="Genomic_DNA"/>
</dbReference>